<feature type="region of interest" description="Disordered" evidence="1">
    <location>
        <begin position="38"/>
        <end position="60"/>
    </location>
</feature>
<dbReference type="HOGENOM" id="CLU_545171_0_0_1"/>
<evidence type="ECO:0000313" key="2">
    <source>
        <dbReference type="EMBL" id="KIW82146.1"/>
    </source>
</evidence>
<accession>A0A0D2DWE6</accession>
<dbReference type="VEuPathDB" id="FungiDB:Z517_05173"/>
<dbReference type="AlphaFoldDB" id="A0A0D2DWE6"/>
<feature type="compositionally biased region" description="Basic residues" evidence="1">
    <location>
        <begin position="38"/>
        <end position="50"/>
    </location>
</feature>
<organism evidence="2 3">
    <name type="scientific">Fonsecaea pedrosoi CBS 271.37</name>
    <dbReference type="NCBI Taxonomy" id="1442368"/>
    <lineage>
        <taxon>Eukaryota</taxon>
        <taxon>Fungi</taxon>
        <taxon>Dikarya</taxon>
        <taxon>Ascomycota</taxon>
        <taxon>Pezizomycotina</taxon>
        <taxon>Eurotiomycetes</taxon>
        <taxon>Chaetothyriomycetidae</taxon>
        <taxon>Chaetothyriales</taxon>
        <taxon>Herpotrichiellaceae</taxon>
        <taxon>Fonsecaea</taxon>
    </lineage>
</organism>
<sequence>MTPNVVLKIETQQLPAPVELFWIDQAESKHRRKLINTHTQKRSRRLKRLNHASSHSAERASDMMADLRCCTEYDTLDDKAPAASGDSQYIAVTKEARSLENALKIEQNSTLCTSLSPAPLSSILLLDLDPFDSLSRTLNNHAGNLLKFAQTLALNTETISSHWGKSCVVALGLSWSFSYPVKLLNLLERVSAYIDTVQDITTSQRTIFWRQASIQRLATLISDPHTRHGEEVLSGIIALLHGYLHRYRGDDKGSVMTIGPHSAGLRDFVSHAGGWDKLTLTTQVEQYVRMAMIMTSLRLASYLDDHRESSHGSESLLGWHAEIDRVVLLFTQMEAWALQHDPGSSQKDPEPLLDELARLIAGTTGICNHCHKLFVLVWLSLTRWHSRIIPGQYQDTLQTLECQFHSLPHRALPDFSWAIVSSRVGNAKSNWQTIEILKVLHRARSSTQDQLCRWLFNFANGTVEDGFMRMRSCLSELLMRDALLGQPKGRGAHSSPSLIS</sequence>
<reference evidence="2 3" key="1">
    <citation type="submission" date="2015-01" db="EMBL/GenBank/DDBJ databases">
        <title>The Genome Sequence of Fonsecaea pedrosoi CBS 271.37.</title>
        <authorList>
            <consortium name="The Broad Institute Genomics Platform"/>
            <person name="Cuomo C."/>
            <person name="de Hoog S."/>
            <person name="Gorbushina A."/>
            <person name="Stielow B."/>
            <person name="Teixiera M."/>
            <person name="Abouelleil A."/>
            <person name="Chapman S.B."/>
            <person name="Priest M."/>
            <person name="Young S.K."/>
            <person name="Wortman J."/>
            <person name="Nusbaum C."/>
            <person name="Birren B."/>
        </authorList>
    </citation>
    <scope>NUCLEOTIDE SEQUENCE [LARGE SCALE GENOMIC DNA]</scope>
    <source>
        <strain evidence="2 3">CBS 271.37</strain>
    </source>
</reference>
<keyword evidence="3" id="KW-1185">Reference proteome</keyword>
<proteinExistence type="predicted"/>
<dbReference type="RefSeq" id="XP_013285954.1">
    <property type="nucleotide sequence ID" value="XM_013430500.1"/>
</dbReference>
<dbReference type="Proteomes" id="UP000053029">
    <property type="component" value="Unassembled WGS sequence"/>
</dbReference>
<gene>
    <name evidence="2" type="ORF">Z517_05173</name>
</gene>
<name>A0A0D2DWE6_9EURO</name>
<evidence type="ECO:0000256" key="1">
    <source>
        <dbReference type="SAM" id="MobiDB-lite"/>
    </source>
</evidence>
<dbReference type="OrthoDB" id="4137383at2759"/>
<evidence type="ECO:0000313" key="3">
    <source>
        <dbReference type="Proteomes" id="UP000053029"/>
    </source>
</evidence>
<protein>
    <submittedName>
        <fullName evidence="2">Uncharacterized protein</fullName>
    </submittedName>
</protein>
<dbReference type="EMBL" id="KN846971">
    <property type="protein sequence ID" value="KIW82146.1"/>
    <property type="molecule type" value="Genomic_DNA"/>
</dbReference>
<dbReference type="GeneID" id="25304663"/>